<dbReference type="Pfam" id="PF13546">
    <property type="entry name" value="DDE_5"/>
    <property type="match status" value="1"/>
</dbReference>
<feature type="domain" description="Transposase IS701-like DDE" evidence="1">
    <location>
        <begin position="14"/>
        <end position="119"/>
    </location>
</feature>
<dbReference type="RefSeq" id="WP_356672599.1">
    <property type="nucleotide sequence ID" value="NZ_JBEXEF010000078.1"/>
</dbReference>
<accession>A0ABV2UF92</accession>
<protein>
    <submittedName>
        <fullName evidence="2">Transposase</fullName>
    </submittedName>
</protein>
<dbReference type="EMBL" id="JBEXIP010000027">
    <property type="protein sequence ID" value="MET8436524.1"/>
    <property type="molecule type" value="Genomic_DNA"/>
</dbReference>
<dbReference type="InterPro" id="IPR039365">
    <property type="entry name" value="IS701-like"/>
</dbReference>
<dbReference type="PANTHER" id="PTHR33627:SF1">
    <property type="entry name" value="TRANSPOSASE"/>
    <property type="match status" value="1"/>
</dbReference>
<comment type="caution">
    <text evidence="2">The sequence shown here is derived from an EMBL/GenBank/DDBJ whole genome shotgun (WGS) entry which is preliminary data.</text>
</comment>
<organism evidence="2 3">
    <name type="scientific">Streptomyces sp. 900116325</name>
    <dbReference type="NCBI Taxonomy" id="3154295"/>
    <lineage>
        <taxon>Bacteria</taxon>
        <taxon>Bacillati</taxon>
        <taxon>Actinomycetota</taxon>
        <taxon>Actinomycetes</taxon>
        <taxon>Kitasatosporales</taxon>
        <taxon>Streptomycetaceae</taxon>
        <taxon>Streptomyces</taxon>
    </lineage>
</organism>
<proteinExistence type="predicted"/>
<dbReference type="InterPro" id="IPR038721">
    <property type="entry name" value="IS701-like_DDE_dom"/>
</dbReference>
<dbReference type="PANTHER" id="PTHR33627">
    <property type="entry name" value="TRANSPOSASE"/>
    <property type="match status" value="1"/>
</dbReference>
<reference evidence="2 3" key="1">
    <citation type="submission" date="2024-06" db="EMBL/GenBank/DDBJ databases">
        <title>The Natural Products Discovery Center: Release of the First 8490 Sequenced Strains for Exploring Actinobacteria Biosynthetic Diversity.</title>
        <authorList>
            <person name="Kalkreuter E."/>
            <person name="Kautsar S.A."/>
            <person name="Yang D."/>
            <person name="Bader C.D."/>
            <person name="Teijaro C.N."/>
            <person name="Fluegel L."/>
            <person name="Davis C.M."/>
            <person name="Simpson J.R."/>
            <person name="Lauterbach L."/>
            <person name="Steele A.D."/>
            <person name="Gui C."/>
            <person name="Meng S."/>
            <person name="Li G."/>
            <person name="Viehrig K."/>
            <person name="Ye F."/>
            <person name="Su P."/>
            <person name="Kiefer A.F."/>
            <person name="Nichols A."/>
            <person name="Cepeda A.J."/>
            <person name="Yan W."/>
            <person name="Fan B."/>
            <person name="Jiang Y."/>
            <person name="Adhikari A."/>
            <person name="Zheng C.-J."/>
            <person name="Schuster L."/>
            <person name="Cowan T.M."/>
            <person name="Smanski M.J."/>
            <person name="Chevrette M.G."/>
            <person name="De Carvalho L.P.S."/>
            <person name="Shen B."/>
        </authorList>
    </citation>
    <scope>NUCLEOTIDE SEQUENCE [LARGE SCALE GENOMIC DNA]</scope>
    <source>
        <strain evidence="2 3">NPDC005137</strain>
    </source>
</reference>
<sequence length="133" mass="14609">MSFDQAIARIAGRFRRVEPRATARAYLPGPHSGVERKNCWRLAEQGWSRSSRTNAAPAAQCRWHADSVRDEVRAYAVDHLGSDGGALIVDETGVMTKGRSSAGVQRQYTGTTERIENVRSLSSSPTQRAEGVH</sequence>
<keyword evidence="3" id="KW-1185">Reference proteome</keyword>
<evidence type="ECO:0000313" key="3">
    <source>
        <dbReference type="Proteomes" id="UP001550044"/>
    </source>
</evidence>
<evidence type="ECO:0000313" key="2">
    <source>
        <dbReference type="EMBL" id="MET8436524.1"/>
    </source>
</evidence>
<evidence type="ECO:0000259" key="1">
    <source>
        <dbReference type="Pfam" id="PF13546"/>
    </source>
</evidence>
<gene>
    <name evidence="2" type="ORF">ABZV61_27820</name>
</gene>
<dbReference type="Proteomes" id="UP001550044">
    <property type="component" value="Unassembled WGS sequence"/>
</dbReference>
<name>A0ABV2UF92_9ACTN</name>